<dbReference type="PANTHER" id="PTHR36933">
    <property type="entry name" value="SLL0788 PROTEIN"/>
    <property type="match status" value="1"/>
</dbReference>
<dbReference type="Pfam" id="PF03713">
    <property type="entry name" value="DUF305"/>
    <property type="match status" value="1"/>
</dbReference>
<keyword evidence="2" id="KW-0732">Signal</keyword>
<evidence type="ECO:0000313" key="5">
    <source>
        <dbReference type="Proteomes" id="UP001304461"/>
    </source>
</evidence>
<dbReference type="InterPro" id="IPR005183">
    <property type="entry name" value="DUF305_CopM-like"/>
</dbReference>
<name>A0ABU5RX30_9CYAN</name>
<sequence length="251" mass="26942">MPHRRRSVAALGILGALALTQPVLAQERGGSSPGAMDHDHHHHNHQAAPAEAAPSGAPAAPAAHAGHAHDVGPAGATYDLRFIDGMVQHHTGALRMSEFVFGIGSPGVGALATTIWRDQANEIRAMGLWRKAWYPQAPVYPVALASGGNPDSLSGLTRMSQAQIDGMRMMGDAPTPDNRVVWFLEGMLHHHGGALIMAHDALAKSTNPTIRRFARNVIVAQRAEIIQLRRMLASEGLHKPEYGRYDVLFAL</sequence>
<evidence type="ECO:0000256" key="2">
    <source>
        <dbReference type="SAM" id="SignalP"/>
    </source>
</evidence>
<feature type="region of interest" description="Disordered" evidence="1">
    <location>
        <begin position="26"/>
        <end position="70"/>
    </location>
</feature>
<dbReference type="InterPro" id="IPR012347">
    <property type="entry name" value="Ferritin-like"/>
</dbReference>
<feature type="compositionally biased region" description="Low complexity" evidence="1">
    <location>
        <begin position="46"/>
        <end position="70"/>
    </location>
</feature>
<gene>
    <name evidence="4" type="ORF">VB738_13840</name>
</gene>
<dbReference type="PANTHER" id="PTHR36933:SF1">
    <property type="entry name" value="SLL0788 PROTEIN"/>
    <property type="match status" value="1"/>
</dbReference>
<organism evidence="4 5">
    <name type="scientific">Cyanobium gracile UHCC 0139</name>
    <dbReference type="NCBI Taxonomy" id="3110308"/>
    <lineage>
        <taxon>Bacteria</taxon>
        <taxon>Bacillati</taxon>
        <taxon>Cyanobacteriota</taxon>
        <taxon>Cyanophyceae</taxon>
        <taxon>Synechococcales</taxon>
        <taxon>Prochlorococcaceae</taxon>
        <taxon>Cyanobium</taxon>
    </lineage>
</organism>
<accession>A0ABU5RX30</accession>
<evidence type="ECO:0000256" key="1">
    <source>
        <dbReference type="SAM" id="MobiDB-lite"/>
    </source>
</evidence>
<proteinExistence type="predicted"/>
<dbReference type="RefSeq" id="WP_323306297.1">
    <property type="nucleotide sequence ID" value="NZ_JAYGHX010000010.1"/>
</dbReference>
<evidence type="ECO:0000313" key="4">
    <source>
        <dbReference type="EMBL" id="MEA5392340.1"/>
    </source>
</evidence>
<dbReference type="EMBL" id="JAYGHX010000010">
    <property type="protein sequence ID" value="MEA5392340.1"/>
    <property type="molecule type" value="Genomic_DNA"/>
</dbReference>
<evidence type="ECO:0000259" key="3">
    <source>
        <dbReference type="Pfam" id="PF03713"/>
    </source>
</evidence>
<feature type="signal peptide" evidence="2">
    <location>
        <begin position="1"/>
        <end position="25"/>
    </location>
</feature>
<dbReference type="Gene3D" id="1.20.1260.10">
    <property type="match status" value="1"/>
</dbReference>
<reference evidence="4 5" key="1">
    <citation type="submission" date="2023-12" db="EMBL/GenBank/DDBJ databases">
        <title>Baltic Sea Cyanobacteria.</title>
        <authorList>
            <person name="Delbaje E."/>
            <person name="Fewer D.P."/>
            <person name="Shishido T.K."/>
        </authorList>
    </citation>
    <scope>NUCLEOTIDE SEQUENCE [LARGE SCALE GENOMIC DNA]</scope>
    <source>
        <strain evidence="4 5">UHCC 0139</strain>
    </source>
</reference>
<feature type="domain" description="DUF305" evidence="3">
    <location>
        <begin position="79"/>
        <end position="232"/>
    </location>
</feature>
<protein>
    <submittedName>
        <fullName evidence="4">DUF305 domain-containing protein</fullName>
    </submittedName>
</protein>
<dbReference type="Proteomes" id="UP001304461">
    <property type="component" value="Unassembled WGS sequence"/>
</dbReference>
<feature type="chain" id="PRO_5047495350" evidence="2">
    <location>
        <begin position="26"/>
        <end position="251"/>
    </location>
</feature>
<comment type="caution">
    <text evidence="4">The sequence shown here is derived from an EMBL/GenBank/DDBJ whole genome shotgun (WGS) entry which is preliminary data.</text>
</comment>
<keyword evidence="5" id="KW-1185">Reference proteome</keyword>